<evidence type="ECO:0000313" key="2">
    <source>
        <dbReference type="EMBL" id="RCK81551.1"/>
    </source>
</evidence>
<reference evidence="2 3" key="1">
    <citation type="submission" date="2018-05" db="EMBL/GenBank/DDBJ databases">
        <title>A metagenomic window into the 2 km-deep terrestrial subsurface aquifer revealed taxonomically and functionally diverse microbial community comprising novel uncultured bacterial lineages.</title>
        <authorList>
            <person name="Kadnikov V.V."/>
            <person name="Mardanov A.V."/>
            <person name="Beletsky A.V."/>
            <person name="Banks D."/>
            <person name="Pimenov N.V."/>
            <person name="Frank Y.A."/>
            <person name="Karnachuk O.V."/>
            <person name="Ravin N.V."/>
        </authorList>
    </citation>
    <scope>NUCLEOTIDE SEQUENCE [LARGE SCALE GENOMIC DNA]</scope>
    <source>
        <strain evidence="2">BY5</strain>
    </source>
</reference>
<proteinExistence type="predicted"/>
<organism evidence="2 3">
    <name type="scientific">Candidatus Ozemobacter sibiricus</name>
    <dbReference type="NCBI Taxonomy" id="2268124"/>
    <lineage>
        <taxon>Bacteria</taxon>
        <taxon>Candidatus Ozemobacteria</taxon>
        <taxon>Candidatus Ozemobacterales</taxon>
        <taxon>Candidatus Ozemobacteraceae</taxon>
        <taxon>Candidatus Ozemobacter</taxon>
    </lineage>
</organism>
<keyword evidence="1" id="KW-1133">Transmembrane helix</keyword>
<dbReference type="Proteomes" id="UP000252355">
    <property type="component" value="Unassembled WGS sequence"/>
</dbReference>
<evidence type="ECO:0000256" key="1">
    <source>
        <dbReference type="SAM" id="Phobius"/>
    </source>
</evidence>
<gene>
    <name evidence="2" type="ORF">OZSIB_0685</name>
</gene>
<keyword evidence="1" id="KW-0812">Transmembrane</keyword>
<comment type="caution">
    <text evidence="2">The sequence shown here is derived from an EMBL/GenBank/DDBJ whole genome shotgun (WGS) entry which is preliminary data.</text>
</comment>
<keyword evidence="1" id="KW-0472">Membrane</keyword>
<evidence type="ECO:0000313" key="3">
    <source>
        <dbReference type="Proteomes" id="UP000252355"/>
    </source>
</evidence>
<name>A0A367ZW46_9BACT</name>
<dbReference type="AlphaFoldDB" id="A0A367ZW46"/>
<feature type="transmembrane region" description="Helical" evidence="1">
    <location>
        <begin position="12"/>
        <end position="33"/>
    </location>
</feature>
<accession>A0A367ZW46</accession>
<sequence length="178" mass="20328">MNQSRRRQGFSFVEIIVGFAIAVVFFSGLLFFATSTRSETSKAERYLRALQIAQETIELVQATPFEKVVGGQLQIFEGSLVDPQTGRSAVLPVHPDAPWQPATRGYSDQYTKAYFYRRVRVDPVDPALPNARFLRKVTVEVFWNENKVPAHIEAVGGIPDRMRKLVLTTTIFDEREWY</sequence>
<evidence type="ECO:0008006" key="4">
    <source>
        <dbReference type="Google" id="ProtNLM"/>
    </source>
</evidence>
<dbReference type="EMBL" id="QOQW01000001">
    <property type="protein sequence ID" value="RCK81551.1"/>
    <property type="molecule type" value="Genomic_DNA"/>
</dbReference>
<protein>
    <recommendedName>
        <fullName evidence="4">Type II secretion system protein</fullName>
    </recommendedName>
</protein>